<gene>
    <name evidence="1" type="ORF">SAMN04488034_101929</name>
</gene>
<proteinExistence type="predicted"/>
<dbReference type="EMBL" id="FNUG01000001">
    <property type="protein sequence ID" value="SEE58121.1"/>
    <property type="molecule type" value="Genomic_DNA"/>
</dbReference>
<dbReference type="Pfam" id="PF11138">
    <property type="entry name" value="DUF2911"/>
    <property type="match status" value="1"/>
</dbReference>
<sequence>MLLALFGAMTFSATAQVEHKKGHDSHTMPAKASKKSLSLHTMAMAMVGGAHVHIDYSAPSVRDRIIFGGLVAFDRVWQAGAHNATWLKTDKDLLIAGKVLPAGKYGFFLIPGKEEWTVIFNSRWEQHGKDDYNEAEDVLRFTVTPKNLKEVQEQLTYEVNKTGERSGEIVFSWEKKKITIPFQVK</sequence>
<evidence type="ECO:0008006" key="3">
    <source>
        <dbReference type="Google" id="ProtNLM"/>
    </source>
</evidence>
<evidence type="ECO:0000313" key="1">
    <source>
        <dbReference type="EMBL" id="SEE58121.1"/>
    </source>
</evidence>
<dbReference type="STRING" id="390640.SAMN04488034_101929"/>
<evidence type="ECO:0000313" key="2">
    <source>
        <dbReference type="Proteomes" id="UP000199448"/>
    </source>
</evidence>
<accession>A0A1H5K1Y9</accession>
<keyword evidence="2" id="KW-1185">Reference proteome</keyword>
<dbReference type="Proteomes" id="UP000199448">
    <property type="component" value="Unassembled WGS sequence"/>
</dbReference>
<name>A0A1H5K1Y9_9FLAO</name>
<reference evidence="1 2" key="1">
    <citation type="submission" date="2016-10" db="EMBL/GenBank/DDBJ databases">
        <authorList>
            <person name="de Groot N.N."/>
        </authorList>
    </citation>
    <scope>NUCLEOTIDE SEQUENCE [LARGE SCALE GENOMIC DNA]</scope>
    <source>
        <strain evidence="1 2">DSM 23553</strain>
    </source>
</reference>
<protein>
    <recommendedName>
        <fullName evidence="3">DUF2911 domain-containing protein</fullName>
    </recommendedName>
</protein>
<organism evidence="1 2">
    <name type="scientific">Salinimicrobium catena</name>
    <dbReference type="NCBI Taxonomy" id="390640"/>
    <lineage>
        <taxon>Bacteria</taxon>
        <taxon>Pseudomonadati</taxon>
        <taxon>Bacteroidota</taxon>
        <taxon>Flavobacteriia</taxon>
        <taxon>Flavobacteriales</taxon>
        <taxon>Flavobacteriaceae</taxon>
        <taxon>Salinimicrobium</taxon>
    </lineage>
</organism>
<dbReference type="AlphaFoldDB" id="A0A1H5K1Y9"/>
<dbReference type="InterPro" id="IPR021314">
    <property type="entry name" value="DUF2911"/>
</dbReference>